<proteinExistence type="predicted"/>
<evidence type="ECO:0000313" key="1">
    <source>
        <dbReference type="EMBL" id="KAF6028216.1"/>
    </source>
</evidence>
<dbReference type="EMBL" id="VXIV02001976">
    <property type="protein sequence ID" value="KAF6028216.1"/>
    <property type="molecule type" value="Genomic_DNA"/>
</dbReference>
<name>A0A7J7JS00_BUGNE</name>
<organism evidence="1 2">
    <name type="scientific">Bugula neritina</name>
    <name type="common">Brown bryozoan</name>
    <name type="synonym">Sertularia neritina</name>
    <dbReference type="NCBI Taxonomy" id="10212"/>
    <lineage>
        <taxon>Eukaryota</taxon>
        <taxon>Metazoa</taxon>
        <taxon>Spiralia</taxon>
        <taxon>Lophotrochozoa</taxon>
        <taxon>Bryozoa</taxon>
        <taxon>Gymnolaemata</taxon>
        <taxon>Cheilostomatida</taxon>
        <taxon>Flustrina</taxon>
        <taxon>Buguloidea</taxon>
        <taxon>Bugulidae</taxon>
        <taxon>Bugula</taxon>
    </lineage>
</organism>
<gene>
    <name evidence="1" type="ORF">EB796_013485</name>
</gene>
<evidence type="ECO:0000313" key="2">
    <source>
        <dbReference type="Proteomes" id="UP000593567"/>
    </source>
</evidence>
<keyword evidence="2" id="KW-1185">Reference proteome</keyword>
<reference evidence="1" key="1">
    <citation type="submission" date="2020-06" db="EMBL/GenBank/DDBJ databases">
        <title>Draft genome of Bugula neritina, a colonial animal packing powerful symbionts and potential medicines.</title>
        <authorList>
            <person name="Rayko M."/>
        </authorList>
    </citation>
    <scope>NUCLEOTIDE SEQUENCE [LARGE SCALE GENOMIC DNA]</scope>
    <source>
        <strain evidence="1">Kwan_BN1</strain>
    </source>
</reference>
<comment type="caution">
    <text evidence="1">The sequence shown here is derived from an EMBL/GenBank/DDBJ whole genome shotgun (WGS) entry which is preliminary data.</text>
</comment>
<dbReference type="AlphaFoldDB" id="A0A7J7JS00"/>
<dbReference type="Proteomes" id="UP000593567">
    <property type="component" value="Unassembled WGS sequence"/>
</dbReference>
<protein>
    <submittedName>
        <fullName evidence="1">Uncharacterized protein</fullName>
    </submittedName>
</protein>
<accession>A0A7J7JS00</accession>
<sequence>MLVLNLMKYINFIFMQGTYFLIETIRFYLLKHFSFYFYSIISVKNFPTDGVFDPNGTLNVKLTLKHHATIL</sequence>